<keyword evidence="6" id="KW-0175">Coiled coil</keyword>
<evidence type="ECO:0000256" key="2">
    <source>
        <dbReference type="ARBA" id="ARBA00012438"/>
    </source>
</evidence>
<evidence type="ECO:0000256" key="4">
    <source>
        <dbReference type="ARBA" id="ARBA00022679"/>
    </source>
</evidence>
<dbReference type="InterPro" id="IPR004358">
    <property type="entry name" value="Sig_transdc_His_kin-like_C"/>
</dbReference>
<dbReference type="Pfam" id="PF08447">
    <property type="entry name" value="PAS_3"/>
    <property type="match status" value="1"/>
</dbReference>
<dbReference type="InterPro" id="IPR036097">
    <property type="entry name" value="HisK_dim/P_sf"/>
</dbReference>
<dbReference type="EC" id="2.7.13.3" evidence="2"/>
<dbReference type="Gene3D" id="3.30.565.10">
    <property type="entry name" value="Histidine kinase-like ATPase, C-terminal domain"/>
    <property type="match status" value="1"/>
</dbReference>
<evidence type="ECO:0000259" key="8">
    <source>
        <dbReference type="PROSITE" id="PS50112"/>
    </source>
</evidence>
<comment type="caution">
    <text evidence="10">The sequence shown here is derived from an EMBL/GenBank/DDBJ whole genome shotgun (WGS) entry which is preliminary data.</text>
</comment>
<keyword evidence="4" id="KW-0808">Transferase</keyword>
<protein>
    <recommendedName>
        <fullName evidence="2">histidine kinase</fullName>
        <ecNumber evidence="2">2.7.13.3</ecNumber>
    </recommendedName>
</protein>
<feature type="domain" description="PAC" evidence="9">
    <location>
        <begin position="349"/>
        <end position="402"/>
    </location>
</feature>
<keyword evidence="11" id="KW-1185">Reference proteome</keyword>
<dbReference type="InterPro" id="IPR003594">
    <property type="entry name" value="HATPase_dom"/>
</dbReference>
<dbReference type="InterPro" id="IPR000700">
    <property type="entry name" value="PAS-assoc_C"/>
</dbReference>
<accession>A0ABR6WG77</accession>
<dbReference type="PROSITE" id="PS50109">
    <property type="entry name" value="HIS_KIN"/>
    <property type="match status" value="1"/>
</dbReference>
<dbReference type="Gene3D" id="1.10.287.130">
    <property type="match status" value="1"/>
</dbReference>
<dbReference type="InterPro" id="IPR013655">
    <property type="entry name" value="PAS_fold_3"/>
</dbReference>
<dbReference type="InterPro" id="IPR000014">
    <property type="entry name" value="PAS"/>
</dbReference>
<dbReference type="InterPro" id="IPR052162">
    <property type="entry name" value="Sensor_kinase/Photoreceptor"/>
</dbReference>
<feature type="domain" description="Histidine kinase" evidence="7">
    <location>
        <begin position="452"/>
        <end position="679"/>
    </location>
</feature>
<dbReference type="PANTHER" id="PTHR43304:SF1">
    <property type="entry name" value="PAC DOMAIN-CONTAINING PROTEIN"/>
    <property type="match status" value="1"/>
</dbReference>
<dbReference type="PANTHER" id="PTHR43304">
    <property type="entry name" value="PHYTOCHROME-LIKE PROTEIN CPH1"/>
    <property type="match status" value="1"/>
</dbReference>
<comment type="catalytic activity">
    <reaction evidence="1">
        <text>ATP + protein L-histidine = ADP + protein N-phospho-L-histidine.</text>
        <dbReference type="EC" id="2.7.13.3"/>
    </reaction>
</comment>
<evidence type="ECO:0000259" key="9">
    <source>
        <dbReference type="PROSITE" id="PS50113"/>
    </source>
</evidence>
<dbReference type="SMART" id="SM00387">
    <property type="entry name" value="HATPase_c"/>
    <property type="match status" value="1"/>
</dbReference>
<reference evidence="10 11" key="1">
    <citation type="submission" date="2019-06" db="EMBL/GenBank/DDBJ databases">
        <title>Spirosoma utsteinense sp. nov. isolated from Antarctic ice-free soils.</title>
        <authorList>
            <person name="Tahon G."/>
        </authorList>
    </citation>
    <scope>NUCLEOTIDE SEQUENCE [LARGE SCALE GENOMIC DNA]</scope>
    <source>
        <strain evidence="10 11">LMG 31447</strain>
    </source>
</reference>
<evidence type="ECO:0000313" key="11">
    <source>
        <dbReference type="Proteomes" id="UP000700732"/>
    </source>
</evidence>
<dbReference type="InterPro" id="IPR003661">
    <property type="entry name" value="HisK_dim/P_dom"/>
</dbReference>
<dbReference type="Pfam" id="PF02518">
    <property type="entry name" value="HATPase_c"/>
    <property type="match status" value="1"/>
</dbReference>
<dbReference type="Pfam" id="PF00512">
    <property type="entry name" value="HisKA"/>
    <property type="match status" value="1"/>
</dbReference>
<proteinExistence type="predicted"/>
<dbReference type="PROSITE" id="PS50113">
    <property type="entry name" value="PAC"/>
    <property type="match status" value="2"/>
</dbReference>
<evidence type="ECO:0000256" key="1">
    <source>
        <dbReference type="ARBA" id="ARBA00000085"/>
    </source>
</evidence>
<dbReference type="InterPro" id="IPR035965">
    <property type="entry name" value="PAS-like_dom_sf"/>
</dbReference>
<dbReference type="InterPro" id="IPR013656">
    <property type="entry name" value="PAS_4"/>
</dbReference>
<dbReference type="SMART" id="SM00091">
    <property type="entry name" value="PAS"/>
    <property type="match status" value="3"/>
</dbReference>
<dbReference type="PRINTS" id="PR00344">
    <property type="entry name" value="BCTRLSENSOR"/>
</dbReference>
<gene>
    <name evidence="10" type="ORF">FH603_5773</name>
</gene>
<dbReference type="Proteomes" id="UP000700732">
    <property type="component" value="Unassembled WGS sequence"/>
</dbReference>
<dbReference type="Gene3D" id="2.10.70.100">
    <property type="match status" value="2"/>
</dbReference>
<organism evidence="10 11">
    <name type="scientific">Spirosoma utsteinense</name>
    <dbReference type="NCBI Taxonomy" id="2585773"/>
    <lineage>
        <taxon>Bacteria</taxon>
        <taxon>Pseudomonadati</taxon>
        <taxon>Bacteroidota</taxon>
        <taxon>Cytophagia</taxon>
        <taxon>Cytophagales</taxon>
        <taxon>Cytophagaceae</taxon>
        <taxon>Spirosoma</taxon>
    </lineage>
</organism>
<dbReference type="SUPFAM" id="SSF55785">
    <property type="entry name" value="PYP-like sensor domain (PAS domain)"/>
    <property type="match status" value="3"/>
</dbReference>
<dbReference type="RefSeq" id="WP_186742467.1">
    <property type="nucleotide sequence ID" value="NZ_VFIA01000097.1"/>
</dbReference>
<keyword evidence="3" id="KW-0597">Phosphoprotein</keyword>
<dbReference type="NCBIfam" id="TIGR00229">
    <property type="entry name" value="sensory_box"/>
    <property type="match status" value="1"/>
</dbReference>
<dbReference type="InterPro" id="IPR036890">
    <property type="entry name" value="HATPase_C_sf"/>
</dbReference>
<evidence type="ECO:0000256" key="6">
    <source>
        <dbReference type="SAM" id="Coils"/>
    </source>
</evidence>
<dbReference type="SMART" id="SM00086">
    <property type="entry name" value="PAC"/>
    <property type="match status" value="2"/>
</dbReference>
<evidence type="ECO:0000313" key="10">
    <source>
        <dbReference type="EMBL" id="MBC3795238.1"/>
    </source>
</evidence>
<evidence type="ECO:0000256" key="3">
    <source>
        <dbReference type="ARBA" id="ARBA00022553"/>
    </source>
</evidence>
<dbReference type="CDD" id="cd00130">
    <property type="entry name" value="PAS"/>
    <property type="match status" value="1"/>
</dbReference>
<sequence length="679" mass="75334">MTGEQTPFNIDMAAQNRRLAYALQAANVGTWDYDFGTNQVQWSPICKALFGLPADTDVTAAILLQQVHPEDRDRVHASNMQALNPTSKGDHDIVFRTLQMDGTIRWVQAKGLTLWNDEGQLIRFSGVVQDVTEQVVARQQLEESDRFSRTVFYNSPVAKLVYVGDEMILREANEMMLAILGRTSSIIGKPLLESVPELKGTQLTEQYHRVLATAETYVKLAEPIELIRNDVPYQGYYNYTYKPLLNTAGDVYGVICTVIEVTTQVIAHQKLEEAEAGLRNAIELAQLGTWSIDVAANRLTLSDRLIEWLGYDPQPQTFDKIISGLEAGDRMPFKRALAWALNPESGGVFNVTSTVVHPQTGQKRILHAQGKTVFDAAGKAVRLIGTAQDITLQRNMQQTLENEVSIRTQELAVSNQELAASIDEYAAINEELEEANRLLYQSNNNLQEFAYVASHDLQEPLRKIQQFGDILRQQFGDQLGSGVGYLERMQSAALRMSNLIRDLLSFSRISTGQEQVELVHLGPVIDQILIDLELRIQETGAVVRVASLPSVNGDASQLSQLFQNLISNALKFRNPSEAVPLVHIQSEMVAAMNLPPAVKPARLVNTYHRIDVIDNGIGFEEQYIDRIFQVFQRLHGRSEYAGTGIGLAIAKKVVVNHGGAITAHSAPGQGATFSVYLPA</sequence>
<dbReference type="Gene3D" id="3.30.450.20">
    <property type="entry name" value="PAS domain"/>
    <property type="match status" value="3"/>
</dbReference>
<dbReference type="PROSITE" id="PS50112">
    <property type="entry name" value="PAS"/>
    <property type="match status" value="1"/>
</dbReference>
<dbReference type="Pfam" id="PF08448">
    <property type="entry name" value="PAS_4"/>
    <property type="match status" value="1"/>
</dbReference>
<name>A0ABR6WG77_9BACT</name>
<feature type="domain" description="PAS" evidence="8">
    <location>
        <begin position="15"/>
        <end position="86"/>
    </location>
</feature>
<feature type="domain" description="PAC" evidence="9">
    <location>
        <begin position="91"/>
        <end position="143"/>
    </location>
</feature>
<evidence type="ECO:0000256" key="5">
    <source>
        <dbReference type="ARBA" id="ARBA00022777"/>
    </source>
</evidence>
<dbReference type="InterPro" id="IPR005467">
    <property type="entry name" value="His_kinase_dom"/>
</dbReference>
<dbReference type="SUPFAM" id="SSF55874">
    <property type="entry name" value="ATPase domain of HSP90 chaperone/DNA topoisomerase II/histidine kinase"/>
    <property type="match status" value="1"/>
</dbReference>
<dbReference type="InterPro" id="IPR001610">
    <property type="entry name" value="PAC"/>
</dbReference>
<evidence type="ECO:0000259" key="7">
    <source>
        <dbReference type="PROSITE" id="PS50109"/>
    </source>
</evidence>
<dbReference type="EMBL" id="VFIA01000097">
    <property type="protein sequence ID" value="MBC3795238.1"/>
    <property type="molecule type" value="Genomic_DNA"/>
</dbReference>
<dbReference type="CDD" id="cd00082">
    <property type="entry name" value="HisKA"/>
    <property type="match status" value="1"/>
</dbReference>
<feature type="coiled-coil region" evidence="6">
    <location>
        <begin position="415"/>
        <end position="445"/>
    </location>
</feature>
<dbReference type="SMART" id="SM00388">
    <property type="entry name" value="HisKA"/>
    <property type="match status" value="1"/>
</dbReference>
<dbReference type="SUPFAM" id="SSF47384">
    <property type="entry name" value="Homodimeric domain of signal transducing histidine kinase"/>
    <property type="match status" value="1"/>
</dbReference>
<keyword evidence="5" id="KW-0418">Kinase</keyword>